<gene>
    <name evidence="7" type="ORF">BS50DRAFT_72337</name>
</gene>
<dbReference type="InterPro" id="IPR000433">
    <property type="entry name" value="Znf_ZZ"/>
</dbReference>
<keyword evidence="8" id="KW-1185">Reference proteome</keyword>
<proteinExistence type="predicted"/>
<evidence type="ECO:0000256" key="2">
    <source>
        <dbReference type="ARBA" id="ARBA00022771"/>
    </source>
</evidence>
<feature type="region of interest" description="Disordered" evidence="5">
    <location>
        <begin position="773"/>
        <end position="792"/>
    </location>
</feature>
<dbReference type="Proteomes" id="UP000240883">
    <property type="component" value="Unassembled WGS sequence"/>
</dbReference>
<evidence type="ECO:0000259" key="6">
    <source>
        <dbReference type="PROSITE" id="PS50135"/>
    </source>
</evidence>
<dbReference type="OrthoDB" id="8300194at2759"/>
<organism evidence="7 8">
    <name type="scientific">Corynespora cassiicola Philippines</name>
    <dbReference type="NCBI Taxonomy" id="1448308"/>
    <lineage>
        <taxon>Eukaryota</taxon>
        <taxon>Fungi</taxon>
        <taxon>Dikarya</taxon>
        <taxon>Ascomycota</taxon>
        <taxon>Pezizomycotina</taxon>
        <taxon>Dothideomycetes</taxon>
        <taxon>Pleosporomycetidae</taxon>
        <taxon>Pleosporales</taxon>
        <taxon>Corynesporascaceae</taxon>
        <taxon>Corynespora</taxon>
    </lineage>
</organism>
<name>A0A2T2NG27_CORCC</name>
<keyword evidence="2 4" id="KW-0863">Zinc-finger</keyword>
<dbReference type="InterPro" id="IPR010730">
    <property type="entry name" value="HET"/>
</dbReference>
<dbReference type="SUPFAM" id="SSF57850">
    <property type="entry name" value="RING/U-box"/>
    <property type="match status" value="1"/>
</dbReference>
<dbReference type="PROSITE" id="PS50135">
    <property type="entry name" value="ZF_ZZ_2"/>
    <property type="match status" value="1"/>
</dbReference>
<dbReference type="Pfam" id="PF00569">
    <property type="entry name" value="ZZ"/>
    <property type="match status" value="1"/>
</dbReference>
<reference evidence="7 8" key="1">
    <citation type="journal article" date="2018" name="Front. Microbiol.">
        <title>Genome-Wide Analysis of Corynespora cassiicola Leaf Fall Disease Putative Effectors.</title>
        <authorList>
            <person name="Lopez D."/>
            <person name="Ribeiro S."/>
            <person name="Label P."/>
            <person name="Fumanal B."/>
            <person name="Venisse J.S."/>
            <person name="Kohler A."/>
            <person name="de Oliveira R.R."/>
            <person name="Labutti K."/>
            <person name="Lipzen A."/>
            <person name="Lail K."/>
            <person name="Bauer D."/>
            <person name="Ohm R.A."/>
            <person name="Barry K.W."/>
            <person name="Spatafora J."/>
            <person name="Grigoriev I.V."/>
            <person name="Martin F.M."/>
            <person name="Pujade-Renaud V."/>
        </authorList>
    </citation>
    <scope>NUCLEOTIDE SEQUENCE [LARGE SCALE GENOMIC DNA]</scope>
    <source>
        <strain evidence="7 8">Philippines</strain>
    </source>
</reference>
<evidence type="ECO:0000313" key="7">
    <source>
        <dbReference type="EMBL" id="PSN64384.1"/>
    </source>
</evidence>
<keyword evidence="1" id="KW-0479">Metal-binding</keyword>
<evidence type="ECO:0000256" key="3">
    <source>
        <dbReference type="ARBA" id="ARBA00022833"/>
    </source>
</evidence>
<dbReference type="Gene3D" id="3.30.60.90">
    <property type="match status" value="1"/>
</dbReference>
<feature type="compositionally biased region" description="Basic and acidic residues" evidence="5">
    <location>
        <begin position="773"/>
        <end position="783"/>
    </location>
</feature>
<dbReference type="SMART" id="SM00291">
    <property type="entry name" value="ZnF_ZZ"/>
    <property type="match status" value="1"/>
</dbReference>
<keyword evidence="3" id="KW-0862">Zinc</keyword>
<dbReference type="STRING" id="1448308.A0A2T2NG27"/>
<dbReference type="InterPro" id="IPR043145">
    <property type="entry name" value="Znf_ZZ_sf"/>
</dbReference>
<evidence type="ECO:0000256" key="4">
    <source>
        <dbReference type="PROSITE-ProRule" id="PRU00228"/>
    </source>
</evidence>
<dbReference type="PANTHER" id="PTHR33112:SF15">
    <property type="entry name" value="HETEROKARYON INCOMPATIBILITY DOMAIN-CONTAINING PROTEIN"/>
    <property type="match status" value="1"/>
</dbReference>
<accession>A0A2T2NG27</accession>
<dbReference type="Pfam" id="PF06985">
    <property type="entry name" value="HET"/>
    <property type="match status" value="1"/>
</dbReference>
<dbReference type="PANTHER" id="PTHR33112">
    <property type="entry name" value="DOMAIN PROTEIN, PUTATIVE-RELATED"/>
    <property type="match status" value="1"/>
</dbReference>
<sequence>MAQSSPLGPLCFVNDEDLRESREAVCNICNEKCLYGIRYSCTECPNFHICDACFGTQNYTHADHEFVEVDLAYLMKKFGKSIKKRPWSVKGLVRENIRCYTCLDHRPDKFDPAWIVRDSEQEYDRSQDVLDASRLSQKQKSIWNELQKEIGLEPKGAFFLLHQYGWNLKEAAQGFYSAFNADTKLGGTMILELERADGWMSSLSIYPSDLARSGERGCQLCSLVYRGLAIAEPSMVAADPRIQMLIEPTEIGINSPREEARGERNVWKWCFHARPGVQPPWPSLISRNYPGHFSSSRCFDTIKDWIRECETSHGHHRCSSKDTPLPHRLLALGNHVNEPALRLVNIENGTYGRYIALSHCWGTITTVKTLNSNIAAMYQGIHLEDLPKTFIDAVYCARMLNVKYLWIDTLCIIQDSVLDWQVESAKMCLYYRGAWLVIIAASAEGDTDGFLGYRNQRYQGIALESECDSGKFDVCIHRTIPHVESMRDLESGFTRLRAWCLQEQVLACRSVTFHTMEMVWECHSSTKCECGTSNLVFEFNSAASNVQDQWYLSKDHHYDPGLNGLPKARLAGFIHTWNYIGKPYTWFKSDSSVYEEWRFLTVPLYSERSLTKIGDKLPALSGVADLVAPQIKDHYLAGIWSRDIQLGLLWELRRGVKKGPVMDLPMAPSFSWASVNKSISYHIPGGIIKGGPNYAPYGDTNIRLIDWSISLAGSNKYGAVTGGYIQVSGLLSHLSLTLSQGQMHLKVVGADNIAPNTWSSFSSDTYLEVSMCRDKDGRSEPTVRRSRKPPADQEDFDIQVDCIIVADSKLPCNWTKTTPSGSETTPSNADSNIPDTIATPLDTEPTLPEYVSTIADSLPVLIGMEDDARDRCLDYAVLILGKIEPWGNSWRYERLGRAVLVFEPEVAKRWIGKAQEKEIIIC</sequence>
<feature type="domain" description="ZZ-type" evidence="6">
    <location>
        <begin position="21"/>
        <end position="74"/>
    </location>
</feature>
<dbReference type="GO" id="GO:0008270">
    <property type="term" value="F:zinc ion binding"/>
    <property type="evidence" value="ECO:0007669"/>
    <property type="project" value="UniProtKB-KW"/>
</dbReference>
<evidence type="ECO:0000256" key="5">
    <source>
        <dbReference type="SAM" id="MobiDB-lite"/>
    </source>
</evidence>
<dbReference type="EMBL" id="KZ678138">
    <property type="protein sequence ID" value="PSN64384.1"/>
    <property type="molecule type" value="Genomic_DNA"/>
</dbReference>
<evidence type="ECO:0000313" key="8">
    <source>
        <dbReference type="Proteomes" id="UP000240883"/>
    </source>
</evidence>
<dbReference type="PROSITE" id="PS01357">
    <property type="entry name" value="ZF_ZZ_1"/>
    <property type="match status" value="1"/>
</dbReference>
<dbReference type="AlphaFoldDB" id="A0A2T2NG27"/>
<evidence type="ECO:0000256" key="1">
    <source>
        <dbReference type="ARBA" id="ARBA00022723"/>
    </source>
</evidence>
<protein>
    <submittedName>
        <fullName evidence="7">HET-domain-containing protein</fullName>
    </submittedName>
</protein>